<dbReference type="InterPro" id="IPR010126">
    <property type="entry name" value="Esterase_phb"/>
</dbReference>
<keyword evidence="7" id="KW-1185">Reference proteome</keyword>
<keyword evidence="2" id="KW-0378">Hydrolase</keyword>
<feature type="compositionally biased region" description="Low complexity" evidence="3">
    <location>
        <begin position="339"/>
        <end position="352"/>
    </location>
</feature>
<name>A0ABT5BQ28_9BACT</name>
<evidence type="ECO:0000313" key="6">
    <source>
        <dbReference type="EMBL" id="MDC0676264.1"/>
    </source>
</evidence>
<feature type="transmembrane region" description="Helical" evidence="4">
    <location>
        <begin position="408"/>
        <end position="425"/>
    </location>
</feature>
<proteinExistence type="predicted"/>
<dbReference type="SUPFAM" id="SSF53474">
    <property type="entry name" value="alpha/beta-Hydrolases"/>
    <property type="match status" value="1"/>
</dbReference>
<dbReference type="Gene3D" id="3.40.50.1820">
    <property type="entry name" value="alpha/beta hydrolase"/>
    <property type="match status" value="1"/>
</dbReference>
<dbReference type="Proteomes" id="UP001217485">
    <property type="component" value="Unassembled WGS sequence"/>
</dbReference>
<gene>
    <name evidence="6" type="ORF">POL72_00825</name>
</gene>
<feature type="signal peptide" evidence="5">
    <location>
        <begin position="1"/>
        <end position="27"/>
    </location>
</feature>
<evidence type="ECO:0000256" key="3">
    <source>
        <dbReference type="SAM" id="MobiDB-lite"/>
    </source>
</evidence>
<dbReference type="Pfam" id="PF10503">
    <property type="entry name" value="Esterase_PHB"/>
    <property type="match status" value="1"/>
</dbReference>
<accession>A0ABT5BQ28</accession>
<dbReference type="PANTHER" id="PTHR43037:SF5">
    <property type="entry name" value="FERULOYL ESTERASE"/>
    <property type="match status" value="1"/>
</dbReference>
<sequence length="433" mass="42654">MTTTLRFVAPAAASLATVLLAISPSLAASWQTRVNYGGNTPMDLYVPDKVDASPGIVVSLHYCSGNAGNAHGWFQGLADQHGFLIITPQAGGNCFDATPARSGEREAITKMVQYAITQHHADPTRVFAAGASSGACMTNALLAAYPDVFAGGSVLAGVPAGAWTGGNAYGWTTPANRTAAQWGDIVRKASPNFTGARPRIQLWHGTADTTLNYDPNFPAEIAQWTNVLGLSQSDSKTSSFKGSSDTWSRASYSNAAGTLVLETNSAQGAPHDLSGRGLWADAVRFFGLDMDPPSTGEGAGGGDGTGGSDASGGGSSASGAGGEGGSANGATSGAGGNASGSTASSGATSSGATTGGAAQGTSGATTGGSTSNAGGSTSSGDSDPTTTGGDSASDDGGCSFNVASRGRLPGGALVGLLVAGLGALARRRRRSAA</sequence>
<dbReference type="InterPro" id="IPR050955">
    <property type="entry name" value="Plant_Biomass_Hydrol_Est"/>
</dbReference>
<organism evidence="6 7">
    <name type="scientific">Sorangium atrum</name>
    <dbReference type="NCBI Taxonomy" id="2995308"/>
    <lineage>
        <taxon>Bacteria</taxon>
        <taxon>Pseudomonadati</taxon>
        <taxon>Myxococcota</taxon>
        <taxon>Polyangia</taxon>
        <taxon>Polyangiales</taxon>
        <taxon>Polyangiaceae</taxon>
        <taxon>Sorangium</taxon>
    </lineage>
</organism>
<evidence type="ECO:0000313" key="7">
    <source>
        <dbReference type="Proteomes" id="UP001217485"/>
    </source>
</evidence>
<comment type="caution">
    <text evidence="6">The sequence shown here is derived from an EMBL/GenBank/DDBJ whole genome shotgun (WGS) entry which is preliminary data.</text>
</comment>
<dbReference type="NCBIfam" id="TIGR01840">
    <property type="entry name" value="esterase_phb"/>
    <property type="match status" value="1"/>
</dbReference>
<evidence type="ECO:0000256" key="4">
    <source>
        <dbReference type="SAM" id="Phobius"/>
    </source>
</evidence>
<keyword evidence="4" id="KW-0812">Transmembrane</keyword>
<evidence type="ECO:0000256" key="5">
    <source>
        <dbReference type="SAM" id="SignalP"/>
    </source>
</evidence>
<keyword evidence="4" id="KW-1133">Transmembrane helix</keyword>
<feature type="compositionally biased region" description="Low complexity" evidence="3">
    <location>
        <begin position="359"/>
        <end position="397"/>
    </location>
</feature>
<reference evidence="6 7" key="1">
    <citation type="submission" date="2023-01" db="EMBL/GenBank/DDBJ databases">
        <title>Minimal conservation of predation-associated metabolite biosynthetic gene clusters underscores biosynthetic potential of Myxococcota including descriptions for ten novel species: Archangium lansinium sp. nov., Myxococcus landrumus sp. nov., Nannocystis bai.</title>
        <authorList>
            <person name="Ahearne A."/>
            <person name="Stevens C."/>
            <person name="Dowd S."/>
        </authorList>
    </citation>
    <scope>NUCLEOTIDE SEQUENCE [LARGE SCALE GENOMIC DNA]</scope>
    <source>
        <strain evidence="6 7">WIWO2</strain>
    </source>
</reference>
<dbReference type="EMBL" id="JAQNDK010000001">
    <property type="protein sequence ID" value="MDC0676264.1"/>
    <property type="molecule type" value="Genomic_DNA"/>
</dbReference>
<dbReference type="PANTHER" id="PTHR43037">
    <property type="entry name" value="UNNAMED PRODUCT-RELATED"/>
    <property type="match status" value="1"/>
</dbReference>
<evidence type="ECO:0000256" key="2">
    <source>
        <dbReference type="ARBA" id="ARBA00022801"/>
    </source>
</evidence>
<keyword evidence="4" id="KW-0472">Membrane</keyword>
<dbReference type="InterPro" id="IPR029058">
    <property type="entry name" value="AB_hydrolase_fold"/>
</dbReference>
<feature type="region of interest" description="Disordered" evidence="3">
    <location>
        <begin position="289"/>
        <end position="405"/>
    </location>
</feature>
<dbReference type="RefSeq" id="WP_272092970.1">
    <property type="nucleotide sequence ID" value="NZ_JAQNDK010000001.1"/>
</dbReference>
<feature type="chain" id="PRO_5045053661" evidence="5">
    <location>
        <begin position="28"/>
        <end position="433"/>
    </location>
</feature>
<keyword evidence="1 5" id="KW-0732">Signal</keyword>
<feature type="compositionally biased region" description="Gly residues" evidence="3">
    <location>
        <begin position="297"/>
        <end position="338"/>
    </location>
</feature>
<protein>
    <submittedName>
        <fullName evidence="6">PHB depolymerase family esterase</fullName>
    </submittedName>
</protein>
<evidence type="ECO:0000256" key="1">
    <source>
        <dbReference type="ARBA" id="ARBA00022729"/>
    </source>
</evidence>